<dbReference type="GO" id="GO:0016887">
    <property type="term" value="F:ATP hydrolysis activity"/>
    <property type="evidence" value="ECO:0007669"/>
    <property type="project" value="InterPro"/>
</dbReference>
<reference evidence="3 4" key="1">
    <citation type="submission" date="2019-07" db="EMBL/GenBank/DDBJ databases">
        <title>Whole genome shotgun sequence of Skermanella aerolata NBRC 106429.</title>
        <authorList>
            <person name="Hosoyama A."/>
            <person name="Uohara A."/>
            <person name="Ohji S."/>
            <person name="Ichikawa N."/>
        </authorList>
    </citation>
    <scope>NUCLEOTIDE SEQUENCE [LARGE SCALE GENOMIC DNA]</scope>
    <source>
        <strain evidence="3 4">NBRC 106429</strain>
    </source>
</reference>
<dbReference type="PANTHER" id="PTHR30486">
    <property type="entry name" value="TWITCHING MOTILITY PROTEIN PILT"/>
    <property type="match status" value="1"/>
</dbReference>
<evidence type="ECO:0000256" key="1">
    <source>
        <dbReference type="ARBA" id="ARBA00006611"/>
    </source>
</evidence>
<proteinExistence type="inferred from homology"/>
<dbReference type="InterPro" id="IPR027417">
    <property type="entry name" value="P-loop_NTPase"/>
</dbReference>
<gene>
    <name evidence="3" type="ORF">SAE02_59750</name>
</gene>
<dbReference type="SUPFAM" id="SSF52540">
    <property type="entry name" value="P-loop containing nucleoside triphosphate hydrolases"/>
    <property type="match status" value="1"/>
</dbReference>
<evidence type="ECO:0000313" key="4">
    <source>
        <dbReference type="Proteomes" id="UP000321523"/>
    </source>
</evidence>
<dbReference type="Gene3D" id="3.40.50.300">
    <property type="entry name" value="P-loop containing nucleotide triphosphate hydrolases"/>
    <property type="match status" value="1"/>
</dbReference>
<dbReference type="RefSeq" id="WP_044436847.1">
    <property type="nucleotide sequence ID" value="NZ_BJYZ01000032.1"/>
</dbReference>
<comment type="similarity">
    <text evidence="1">Belongs to the GSP E family.</text>
</comment>
<comment type="caution">
    <text evidence="3">The sequence shown here is derived from an EMBL/GenBank/DDBJ whole genome shotgun (WGS) entry which is preliminary data.</text>
</comment>
<organism evidence="3 4">
    <name type="scientific">Skermanella aerolata</name>
    <dbReference type="NCBI Taxonomy" id="393310"/>
    <lineage>
        <taxon>Bacteria</taxon>
        <taxon>Pseudomonadati</taxon>
        <taxon>Pseudomonadota</taxon>
        <taxon>Alphaproteobacteria</taxon>
        <taxon>Rhodospirillales</taxon>
        <taxon>Azospirillaceae</taxon>
        <taxon>Skermanella</taxon>
    </lineage>
</organism>
<feature type="domain" description="Bacterial type II secretion system protein E" evidence="2">
    <location>
        <begin position="158"/>
        <end position="287"/>
    </location>
</feature>
<dbReference type="PANTHER" id="PTHR30486:SF6">
    <property type="entry name" value="TYPE IV PILUS RETRACTATION ATPASE PILT"/>
    <property type="match status" value="1"/>
</dbReference>
<dbReference type="EMBL" id="BJYZ01000032">
    <property type="protein sequence ID" value="GEO41827.1"/>
    <property type="molecule type" value="Genomic_DNA"/>
</dbReference>
<dbReference type="Gene3D" id="3.30.450.90">
    <property type="match status" value="1"/>
</dbReference>
<accession>A0A512DZB3</accession>
<dbReference type="Pfam" id="PF00437">
    <property type="entry name" value="T2SSE"/>
    <property type="match status" value="1"/>
</dbReference>
<dbReference type="AlphaFoldDB" id="A0A512DZB3"/>
<dbReference type="OrthoDB" id="9810761at2"/>
<protein>
    <submittedName>
        <fullName evidence="3">Conjugal transfer protein TrbB</fullName>
    </submittedName>
</protein>
<evidence type="ECO:0000313" key="3">
    <source>
        <dbReference type="EMBL" id="GEO41827.1"/>
    </source>
</evidence>
<name>A0A512DZB3_9PROT</name>
<sequence>MVPLSDREREEAARLLNSALGGEIQDLAAQAGIEDIAINPDGRAFVYDSAGKRRLETRFDADRRSQIVTLAARFAGVVAEGRGRLSFAADLPGQIRFQGGIPPRAVGGPYVVLRFLPRTVRSFQDYIDDGVAPIEGREAEVAWDDHEGVGIGLPTMDCIAAALAAKLTIAVFGETGSGKTSLLTSMVNHPAVQPDRLVILEDTPELQFPCVQDVLRLSSIGLDMSDLLRDALRCRPDRIILGEARDGVFWIFVMAQYTGHSGGLVTLHASNPADFFDRVEQMVAQAGVDPAPQRRVLMKTLQRIVWIRRRPGGGRDIVGVYRPDGYDAICGYKLARIDVPHLAYEGYGIAHQPMLWR</sequence>
<dbReference type="InterPro" id="IPR001482">
    <property type="entry name" value="T2SS/T4SS_dom"/>
</dbReference>
<evidence type="ECO:0000259" key="2">
    <source>
        <dbReference type="Pfam" id="PF00437"/>
    </source>
</evidence>
<dbReference type="InterPro" id="IPR050921">
    <property type="entry name" value="T4SS_GSP_E_ATPase"/>
</dbReference>
<dbReference type="Proteomes" id="UP000321523">
    <property type="component" value="Unassembled WGS sequence"/>
</dbReference>
<keyword evidence="4" id="KW-1185">Reference proteome</keyword>